<feature type="compositionally biased region" description="Basic and acidic residues" evidence="1">
    <location>
        <begin position="1911"/>
        <end position="1926"/>
    </location>
</feature>
<feature type="compositionally biased region" description="Low complexity" evidence="1">
    <location>
        <begin position="538"/>
        <end position="562"/>
    </location>
</feature>
<sequence>MYQPRPFTGVNRARAAATVSTSQTAAAANSSRGVRTPTGSPYGGQQQGPPAILSSDSSSSGSTVDTTDFPFLVNPSNRAPPTHQSAPADSNFAAPASPAAPRRAAAGGAQHQGNADTATPSSSANPWWQQKGAQQQQQPRSSPTGVGGTSATGTASLSSFFPGSGSSRRTGSADKTLSRNLHQMQLPPAPGFRNAGGGGGGSRASWGGTSPAALDTSAGGGKLDFSSGGGGGNTPSSSGSASSFRSSGVRNRHGAGGPVAASPVSQAHRTAAAGGVATPVGGFSDGSADGPRSALDSSEGSQRSVFASAVAVTGRGIDVQSTGAPSEGRGGSWGGQPAGAAGADDVSRRKGVDLTYEKLPLLGWWRAARAANEAEAVTTLASIAPGQATEKQQLLFRLVVREPPAAGAGGANSGAAAGGGGGGVPLSTVSGGPNAGRGGALPRRSLDAAEWGADGGVEEGLPEGHDHHTHSVAGAGHPLHSRGVGKGIDDAFSLREGGGGRGGGRFVGLAAAFGAGDGVPSGGRARGRGDQVFCMDDSLSPTGSSGSASAQPSRPSLPPASSRGPQRPSALGGGDSHSYFSLSASRISPDSPPSLDGASALSGDHQRWRPSDTSGTRGEELLGSEQTTGTTPHRSGAPAPWMGAGSGGGPPKGQQMWRQPLPQSTSSSQGEGEDASGGRGREGGGTEASVFFSERLFRDGGGAEGGGRSGQPGLSSGNGERTGGGGVGGNHQNEQAVGEKLRDEEFRRWGAVHRSGQQGPARSGGVNATASFTGNRGGENRSSREEGGGGSGQQQEGGGREEYGGAFPSSKSSDLHNRGKGSSGQQSHHHPSQRGGGGNSQQSADYGGTHSQAAAWGWESGRKKEPSGGHSQNHSLEGKVGGPSGDVVVDPSHETTVHNNHGSSGGPAPVRGGGLFNRAIGVRDASRGAARNSRAPSEDGPMVATGEEMAGDRETGTGGYRGGRGFYSQPQGGTGSGGRKSFGGSGNTVPSSAGDIPANSTPGAGVLRGKKQGNDGEDHNDWESIRRGRKNRTGGGGATTRQASSPVKGARTAASQEKASGMMINVPGSGEEDEQGNISRGGEGSNDAGLSLPGEPAGGSRPLGKDISSTTPKKPQRQSDRGTTGGVGSSSQADGNSPLTTSGSAGGFWSEEPIIRRRPQRPPPGPATSGESNGNLQPPTSIQQMHQSSGKVEAESKTEIEAGGPFIQVGDDNGSRRSSSSKRGDAQVGGAPWSAAGKHHVSRAGPPPVSPSRGRPSSVADEKRRGESAAVTPIAPSPRGSRSPAPRRGGEDRSQGLETQEHETSGGYSEAPFSKERRDDDLGTPAARLHQRVDDGGGVPATAQLPSVAGGLLSVPRRGEDVAFPSSSRNRNEVAVAAPSTSSVEPGADLQDGGAGLGTPASYLQHLLGGVLDDALLPSSGRAGGGGNGYLLSSALNHGTGGGRGTNNPAPSADPFSPSPCASGHTHAPGAAVGSAVPPSSQSSSSSFPPSAASPGDRLVAAFLAAQREGGLVGGDGASTTLARLRAGGGGGESGVSLGGSVTSSHRRMPEGVTSNQQLLELRREQLLQVLHQGRGSHSQQQQKSVWGAGQNIYEAAAGKGTSGGTPSASPFLLGNRGIPRGEGSLLSQVPGEAGHRLPRSGESQVCPATTGSSGVDGPQQPRGGGIMGMIDSDGHRGGGGVTASVQGGANYYRPVQGRMHAADHHPSISDLRVREQHSAAGITPGMMLNTLDPRRQQQQFRVMEGGNERGLESHSSAVGREEGGGAVTRLGGGGSAPHNPALEFARKEEIARMAGGRCVQQQGDYFHTGLKPASQSRGLGVGEDMSSGIMGYTSSSSLPSASTSYTSGTRGQHHAVGSMPHQGVYWENAMTGGQAGGSVPASYGGLPQQKEQEDLYLLNRRLIMQQERDASLRMEGGETSGKKGSEGSSGRGSSLAPPLPPQPPKFEDNTPRWYYRDPSGEVQGPFPSSIMHHWWQQEFFPPHLKMRCDISHPWIAFGDLYPLGGVEPFTRIPSAQRVAKLHQMHVEQDLVQQHQGGLAGRGGGMIPTGGAPPPAEILREEEAEFSRLTRQQQRGRGGMPLQQNPCDTRHPSVLHQRNLLTEEGVRRHTDILIGDEGRTRGGEMASGRGRNSREGSLDLKTSENAASGGGRPGGESAWFIADVGGIQQQYHGTGTSTSVIPSESTAAHHPSTISSSPGATDQGGLSVTSTSSQPQHLHAVSQQMTGRGWPVLSTREAAHERRGEFREDHQVGTATVGGMTAARLSPRLMPPLPSSGGMSGGGSDVSFLKQEPRAISPPPHGSTVISPRGSSSRPDPDKGVQDGAVDNSKAAAVSIPLSTETFPSLGRGGTRTVSTKGTGGEGAVAAPAADECLREGEGMKKGKEDSRKTQKEEEGQERSALVSAGSGSAASSQQGKGVKIKSAGGEQKKKQSKEKGSGGDGTSWVAAAGETPPPLAKGHPKSKGTEATAVSLTATPTTPGGTASPTKTEGGSKKKPQKESSGKAHAETPWGSVKEASSGGSGSPSVTASTPISTSHSEHPTHAAASSKSRDGGTGATPSSQGTKQTPVTTTPTTMTGAGGATSSGGVLVSSPQRPSNSSQSSSSGVASGKGGGGGTETAVGVSPVKKSSAKAASWSTLAAAKPRPGESLTEVMKAEQQLADQLKKQKEEEARAKAAAARAAAAAAAASAPKKTGWAVTPSSPSPAVSSPLTTSDGTGTLPGGGDGVDSSDFPDLQMAAKTPEGLLHGGASHHHTGSTKKGTGGGTTTNGSHTTNAGSPPKGQQTPGSGVGGGEHGSKKKTKSLQEFVADVNAQKREMTGPPQNAWNRHSPSSVVGRIGGNTSSITTPSSSPGMTEDHSKTSPMLTSSSSPLASSGVVGGNDHRKAGERGGNNDQQELSGGGVVGRQSTPSQRHSYASHTTTTSTPGSLGGAGKTSGGTSKWGAGEGEEGRSIEKPSGSTSTSSIVGGGTGGGLACSKGSGGKVDGEHSGKNSGGGVHSKNTKGGENTRPAGEVLPERFKEQVDEWKMLMDQTSLHFDLSVMEYLSTFTSEGEIVDFLGPNVEDGSQLETFARQLLSINTHFAANAGGHHRQHHSKKTSGHHHASSSSLDDDTHDSSKQGSRRSGHQGSVTSASNNRGGRAGGGGGRGGGGAGKKKKVQGKTVDPSMLGRLRGTHGLTRLFS</sequence>
<dbReference type="RefSeq" id="XP_067922071.1">
    <property type="nucleotide sequence ID" value="XM_068065953.1"/>
</dbReference>
<feature type="region of interest" description="Disordered" evidence="1">
    <location>
        <begin position="406"/>
        <end position="442"/>
    </location>
</feature>
<feature type="region of interest" description="Disordered" evidence="1">
    <location>
        <begin position="2171"/>
        <end position="2325"/>
    </location>
</feature>
<feature type="region of interest" description="Disordered" evidence="1">
    <location>
        <begin position="1833"/>
        <end position="1858"/>
    </location>
</feature>
<feature type="domain" description="GYF" evidence="2">
    <location>
        <begin position="1951"/>
        <end position="2005"/>
    </location>
</feature>
<feature type="region of interest" description="Disordered" evidence="1">
    <location>
        <begin position="1528"/>
        <end position="1551"/>
    </location>
</feature>
<feature type="compositionally biased region" description="Polar residues" evidence="1">
    <location>
        <begin position="624"/>
        <end position="633"/>
    </location>
</feature>
<feature type="compositionally biased region" description="Polar residues" evidence="1">
    <location>
        <begin position="2821"/>
        <end position="2833"/>
    </location>
</feature>
<feature type="compositionally biased region" description="Low complexity" evidence="1">
    <location>
        <begin position="270"/>
        <end position="282"/>
    </location>
</feature>
<feature type="compositionally biased region" description="Low complexity" evidence="1">
    <location>
        <begin position="2697"/>
        <end position="2718"/>
    </location>
</feature>
<feature type="compositionally biased region" description="Polar residues" evidence="1">
    <location>
        <begin position="755"/>
        <end position="773"/>
    </location>
</feature>
<feature type="compositionally biased region" description="Polar residues" evidence="1">
    <location>
        <begin position="117"/>
        <end position="128"/>
    </location>
</feature>
<feature type="compositionally biased region" description="Low complexity" evidence="1">
    <location>
        <begin position="1833"/>
        <end position="1848"/>
    </location>
</feature>
<feature type="compositionally biased region" description="Polar residues" evidence="1">
    <location>
        <begin position="3126"/>
        <end position="3136"/>
    </location>
</feature>
<dbReference type="PROSITE" id="PS50829">
    <property type="entry name" value="GYF"/>
    <property type="match status" value="1"/>
</dbReference>
<gene>
    <name evidence="3" type="ORF">CSUI_005783</name>
</gene>
<organism evidence="3 4">
    <name type="scientific">Cystoisospora suis</name>
    <dbReference type="NCBI Taxonomy" id="483139"/>
    <lineage>
        <taxon>Eukaryota</taxon>
        <taxon>Sar</taxon>
        <taxon>Alveolata</taxon>
        <taxon>Apicomplexa</taxon>
        <taxon>Conoidasida</taxon>
        <taxon>Coccidia</taxon>
        <taxon>Eucoccidiorida</taxon>
        <taxon>Eimeriorina</taxon>
        <taxon>Sarcocystidae</taxon>
        <taxon>Cystoisospora</taxon>
    </lineage>
</organism>
<feature type="compositionally biased region" description="Polar residues" evidence="1">
    <location>
        <begin position="1642"/>
        <end position="1654"/>
    </location>
</feature>
<feature type="compositionally biased region" description="Low complexity" evidence="1">
    <location>
        <begin position="10"/>
        <end position="32"/>
    </location>
</feature>
<feature type="compositionally biased region" description="Basic and acidic residues" evidence="1">
    <location>
        <begin position="1946"/>
        <end position="1956"/>
    </location>
</feature>
<feature type="compositionally biased region" description="Polar residues" evidence="1">
    <location>
        <begin position="1169"/>
        <end position="1190"/>
    </location>
</feature>
<feature type="compositionally biased region" description="Basic and acidic residues" evidence="1">
    <location>
        <begin position="1012"/>
        <end position="1026"/>
    </location>
</feature>
<feature type="compositionally biased region" description="Low complexity" evidence="1">
    <location>
        <begin position="2840"/>
        <end position="2853"/>
    </location>
</feature>
<feature type="compositionally biased region" description="Gly residues" evidence="1">
    <location>
        <begin position="2966"/>
        <end position="2983"/>
    </location>
</feature>
<feature type="compositionally biased region" description="Basic and acidic residues" evidence="1">
    <location>
        <begin position="2663"/>
        <end position="2674"/>
    </location>
</feature>
<feature type="compositionally biased region" description="Polar residues" evidence="1">
    <location>
        <begin position="2524"/>
        <end position="2536"/>
    </location>
</feature>
<feature type="compositionally biased region" description="Low complexity" evidence="1">
    <location>
        <begin position="2562"/>
        <end position="2577"/>
    </location>
</feature>
<dbReference type="InterPro" id="IPR035445">
    <property type="entry name" value="GYF-like_dom_sf"/>
</dbReference>
<feature type="compositionally biased region" description="Gly residues" evidence="1">
    <location>
        <begin position="1528"/>
        <end position="1538"/>
    </location>
</feature>
<feature type="compositionally biased region" description="Polar residues" evidence="1">
    <location>
        <begin position="173"/>
        <end position="183"/>
    </location>
</feature>
<feature type="compositionally biased region" description="Gly residues" evidence="1">
    <location>
        <begin position="720"/>
        <end position="729"/>
    </location>
</feature>
<feature type="compositionally biased region" description="Low complexity" evidence="1">
    <location>
        <begin position="2675"/>
        <end position="2690"/>
    </location>
</feature>
<feature type="compositionally biased region" description="Basic residues" evidence="1">
    <location>
        <begin position="3088"/>
        <end position="3104"/>
    </location>
</feature>
<feature type="compositionally biased region" description="Gly residues" evidence="1">
    <location>
        <begin position="972"/>
        <end position="986"/>
    </location>
</feature>
<protein>
    <submittedName>
        <fullName evidence="3">Gyf domain-containing protein</fullName>
    </submittedName>
</protein>
<feature type="compositionally biased region" description="Low complexity" evidence="1">
    <location>
        <begin position="151"/>
        <end position="170"/>
    </location>
</feature>
<feature type="compositionally biased region" description="Low complexity" evidence="1">
    <location>
        <begin position="47"/>
        <end position="68"/>
    </location>
</feature>
<feature type="compositionally biased region" description="Gly residues" evidence="1">
    <location>
        <begin position="407"/>
        <end position="424"/>
    </location>
</feature>
<evidence type="ECO:0000259" key="2">
    <source>
        <dbReference type="PROSITE" id="PS50829"/>
    </source>
</evidence>
<feature type="compositionally biased region" description="Basic and acidic residues" evidence="1">
    <location>
        <begin position="2237"/>
        <end position="2251"/>
    </location>
</feature>
<feature type="region of interest" description="Disordered" evidence="1">
    <location>
        <begin position="317"/>
        <end position="347"/>
    </location>
</feature>
<evidence type="ECO:0000256" key="1">
    <source>
        <dbReference type="SAM" id="MobiDB-lite"/>
    </source>
</evidence>
<feature type="compositionally biased region" description="Polar residues" evidence="1">
    <location>
        <begin position="578"/>
        <end position="588"/>
    </location>
</feature>
<feature type="compositionally biased region" description="Basic and acidic residues" evidence="1">
    <location>
        <begin position="778"/>
        <end position="787"/>
    </location>
</feature>
<feature type="compositionally biased region" description="Low complexity" evidence="1">
    <location>
        <begin position="1277"/>
        <end position="1287"/>
    </location>
</feature>
<feature type="compositionally biased region" description="Polar residues" evidence="1">
    <location>
        <begin position="1129"/>
        <end position="1143"/>
    </location>
</feature>
<feature type="compositionally biased region" description="Low complexity" evidence="1">
    <location>
        <begin position="2404"/>
        <end position="2416"/>
    </location>
</feature>
<feature type="compositionally biased region" description="Basic and acidic residues" evidence="1">
    <location>
        <begin position="2372"/>
        <end position="2398"/>
    </location>
</feature>
<name>A0A2C6KWQ7_9APIC</name>
<dbReference type="EMBL" id="MIGC01002803">
    <property type="protein sequence ID" value="PHJ20383.1"/>
    <property type="molecule type" value="Genomic_DNA"/>
</dbReference>
<dbReference type="SUPFAM" id="SSF55277">
    <property type="entry name" value="GYF domain"/>
    <property type="match status" value="1"/>
</dbReference>
<feature type="region of interest" description="Disordered" evidence="1">
    <location>
        <begin position="1"/>
        <end position="301"/>
    </location>
</feature>
<dbReference type="InterPro" id="IPR003169">
    <property type="entry name" value="GYF"/>
</dbReference>
<dbReference type="Pfam" id="PF02213">
    <property type="entry name" value="GYF"/>
    <property type="match status" value="1"/>
</dbReference>
<feature type="compositionally biased region" description="Gly residues" evidence="1">
    <location>
        <begin position="699"/>
        <end position="710"/>
    </location>
</feature>
<feature type="compositionally biased region" description="Low complexity" evidence="1">
    <location>
        <begin position="2585"/>
        <end position="2608"/>
    </location>
</feature>
<feature type="region of interest" description="Disordered" evidence="1">
    <location>
        <begin position="516"/>
        <end position="1394"/>
    </location>
</feature>
<dbReference type="GeneID" id="94429164"/>
<feature type="region of interest" description="Disordered" evidence="1">
    <location>
        <begin position="454"/>
        <end position="477"/>
    </location>
</feature>
<feature type="compositionally biased region" description="Low complexity" evidence="1">
    <location>
        <begin position="234"/>
        <end position="248"/>
    </location>
</feature>
<feature type="compositionally biased region" description="Low complexity" evidence="1">
    <location>
        <begin position="2861"/>
        <end position="2875"/>
    </location>
</feature>
<feature type="compositionally biased region" description="Low complexity" evidence="1">
    <location>
        <begin position="2474"/>
        <end position="2489"/>
    </location>
</feature>
<feature type="compositionally biased region" description="Low complexity" evidence="1">
    <location>
        <begin position="86"/>
        <end position="116"/>
    </location>
</feature>
<feature type="compositionally biased region" description="Polar residues" evidence="1">
    <location>
        <begin position="2171"/>
        <end position="2226"/>
    </location>
</feature>
<feature type="region of interest" description="Disordered" evidence="1">
    <location>
        <begin position="3085"/>
        <end position="3182"/>
    </location>
</feature>
<feature type="region of interest" description="Disordered" evidence="1">
    <location>
        <begin position="1629"/>
        <end position="1686"/>
    </location>
</feature>
<accession>A0A2C6KWQ7</accession>
<dbReference type="OrthoDB" id="332745at2759"/>
<feature type="compositionally biased region" description="Low complexity" evidence="1">
    <location>
        <begin position="2768"/>
        <end position="2787"/>
    </location>
</feature>
<proteinExistence type="predicted"/>
<feature type="compositionally biased region" description="Basic and acidic residues" evidence="1">
    <location>
        <begin position="2498"/>
        <end position="2507"/>
    </location>
</feature>
<reference evidence="3 4" key="1">
    <citation type="journal article" date="2017" name="Int. J. Parasitol.">
        <title>The genome of the protozoan parasite Cystoisospora suis and a reverse vaccinology approach to identify vaccine candidates.</title>
        <authorList>
            <person name="Palmieri N."/>
            <person name="Shrestha A."/>
            <person name="Ruttkowski B."/>
            <person name="Beck T."/>
            <person name="Vogl C."/>
            <person name="Tomley F."/>
            <person name="Blake D.P."/>
            <person name="Joachim A."/>
        </authorList>
    </citation>
    <scope>NUCLEOTIDE SEQUENCE [LARGE SCALE GENOMIC DNA]</scope>
    <source>
        <strain evidence="3 4">Wien I</strain>
    </source>
</reference>
<feature type="compositionally biased region" description="Gly residues" evidence="1">
    <location>
        <begin position="956"/>
        <end position="965"/>
    </location>
</feature>
<dbReference type="Gene3D" id="3.30.1490.40">
    <property type="match status" value="1"/>
</dbReference>
<keyword evidence="4" id="KW-1185">Reference proteome</keyword>
<evidence type="ECO:0000313" key="3">
    <source>
        <dbReference type="EMBL" id="PHJ20383.1"/>
    </source>
</evidence>
<feature type="compositionally biased region" description="Low complexity" evidence="1">
    <location>
        <begin position="2915"/>
        <end position="2927"/>
    </location>
</feature>
<feature type="compositionally biased region" description="Low complexity" evidence="1">
    <location>
        <begin position="129"/>
        <end position="144"/>
    </location>
</feature>
<feature type="compositionally biased region" description="Basic and acidic residues" evidence="1">
    <location>
        <begin position="2111"/>
        <end position="2122"/>
    </location>
</feature>
<feature type="region of interest" description="Disordered" evidence="1">
    <location>
        <begin position="1441"/>
        <end position="1494"/>
    </location>
</feature>
<feature type="region of interest" description="Disordered" evidence="1">
    <location>
        <begin position="2111"/>
        <end position="2154"/>
    </location>
</feature>
<feature type="region of interest" description="Disordered" evidence="1">
    <location>
        <begin position="2341"/>
        <end position="3015"/>
    </location>
</feature>
<dbReference type="VEuPathDB" id="ToxoDB:CSUI_005783"/>
<feature type="compositionally biased region" description="Polar residues" evidence="1">
    <location>
        <begin position="74"/>
        <end position="85"/>
    </location>
</feature>
<feature type="compositionally biased region" description="Low complexity" evidence="1">
    <location>
        <begin position="2618"/>
        <end position="2643"/>
    </location>
</feature>
<evidence type="ECO:0000313" key="4">
    <source>
        <dbReference type="Proteomes" id="UP000221165"/>
    </source>
</evidence>
<feature type="compositionally biased region" description="Gly residues" evidence="1">
    <location>
        <begin position="788"/>
        <end position="797"/>
    </location>
</feature>
<dbReference type="SMART" id="SM00444">
    <property type="entry name" value="GYF"/>
    <property type="match status" value="1"/>
</dbReference>
<feature type="compositionally biased region" description="Low complexity" evidence="1">
    <location>
        <begin position="1446"/>
        <end position="1494"/>
    </location>
</feature>
<feature type="compositionally biased region" description="Basic and acidic residues" evidence="1">
    <location>
        <begin position="2132"/>
        <end position="2142"/>
    </location>
</feature>
<feature type="region of interest" description="Disordered" evidence="1">
    <location>
        <begin position="2071"/>
        <end position="2091"/>
    </location>
</feature>
<dbReference type="Proteomes" id="UP000221165">
    <property type="component" value="Unassembled WGS sequence"/>
</dbReference>
<feature type="compositionally biased region" description="Basic and acidic residues" evidence="1">
    <location>
        <begin position="1288"/>
        <end position="1304"/>
    </location>
</feature>
<comment type="caution">
    <text evidence="3">The sequence shown here is derived from an EMBL/GenBank/DDBJ whole genome shotgun (WGS) entry which is preliminary data.</text>
</comment>
<feature type="compositionally biased region" description="Gly residues" evidence="1">
    <location>
        <begin position="218"/>
        <end position="233"/>
    </location>
</feature>
<feature type="compositionally biased region" description="Basic and acidic residues" evidence="1">
    <location>
        <begin position="2427"/>
        <end position="2438"/>
    </location>
</feature>
<feature type="region of interest" description="Disordered" evidence="1">
    <location>
        <begin position="1911"/>
        <end position="1956"/>
    </location>
</feature>
<feature type="compositionally biased region" description="Gly residues" evidence="1">
    <location>
        <begin position="3139"/>
        <end position="3152"/>
    </location>
</feature>
<feature type="compositionally biased region" description="Gly residues" evidence="1">
    <location>
        <begin position="328"/>
        <end position="337"/>
    </location>
</feature>
<feature type="compositionally biased region" description="Basic and acidic residues" evidence="1">
    <location>
        <begin position="737"/>
        <end position="748"/>
    </location>
</feature>